<evidence type="ECO:0000256" key="3">
    <source>
        <dbReference type="SAM" id="Phobius"/>
    </source>
</evidence>
<feature type="compositionally biased region" description="Basic and acidic residues" evidence="2">
    <location>
        <begin position="150"/>
        <end position="161"/>
    </location>
</feature>
<dbReference type="OrthoDB" id="7906780at2"/>
<proteinExistence type="predicted"/>
<keyword evidence="3" id="KW-0812">Transmembrane</keyword>
<gene>
    <name evidence="4" type="ORF">CLV41_107149</name>
</gene>
<protein>
    <submittedName>
        <fullName evidence="4">Uncharacterized protein</fullName>
    </submittedName>
</protein>
<keyword evidence="3" id="KW-1133">Transmembrane helix</keyword>
<evidence type="ECO:0000313" key="5">
    <source>
        <dbReference type="Proteomes" id="UP000236959"/>
    </source>
</evidence>
<evidence type="ECO:0000256" key="1">
    <source>
        <dbReference type="SAM" id="Coils"/>
    </source>
</evidence>
<dbReference type="AlphaFoldDB" id="A0A2S3UQX8"/>
<feature type="region of interest" description="Disordered" evidence="2">
    <location>
        <begin position="150"/>
        <end position="191"/>
    </location>
</feature>
<comment type="caution">
    <text evidence="4">The sequence shown here is derived from an EMBL/GenBank/DDBJ whole genome shotgun (WGS) entry which is preliminary data.</text>
</comment>
<feature type="compositionally biased region" description="Polar residues" evidence="2">
    <location>
        <begin position="181"/>
        <end position="191"/>
    </location>
</feature>
<feature type="transmembrane region" description="Helical" evidence="3">
    <location>
        <begin position="6"/>
        <end position="23"/>
    </location>
</feature>
<dbReference type="Proteomes" id="UP000236959">
    <property type="component" value="Unassembled WGS sequence"/>
</dbReference>
<keyword evidence="1" id="KW-0175">Coiled coil</keyword>
<keyword evidence="3" id="KW-0472">Membrane</keyword>
<accession>A0A2S3UQX8</accession>
<dbReference type="RefSeq" id="WP_103223510.1">
    <property type="nucleotide sequence ID" value="NZ_PPCN01000007.1"/>
</dbReference>
<feature type="coiled-coil region" evidence="1">
    <location>
        <begin position="77"/>
        <end position="108"/>
    </location>
</feature>
<reference evidence="4 5" key="1">
    <citation type="submission" date="2018-01" db="EMBL/GenBank/DDBJ databases">
        <title>Genomic Encyclopedia of Archaeal and Bacterial Type Strains, Phase II (KMG-II): from individual species to whole genera.</title>
        <authorList>
            <person name="Goeker M."/>
        </authorList>
    </citation>
    <scope>NUCLEOTIDE SEQUENCE [LARGE SCALE GENOMIC DNA]</scope>
    <source>
        <strain evidence="4 5">DSM 17023</strain>
    </source>
</reference>
<name>A0A2S3UQX8_9HYPH</name>
<keyword evidence="5" id="KW-1185">Reference proteome</keyword>
<evidence type="ECO:0000256" key="2">
    <source>
        <dbReference type="SAM" id="MobiDB-lite"/>
    </source>
</evidence>
<sequence length="191" mass="21094">MISAIVDGVLLIALVATTVRMLAMHRELRRLGTYHADYQRIFDQTVLALDGIEVSIQEINVKSAQILNALGNRMDDARELIAEIDGLTREAKRQQTVLRAELKELSKATALFETSSRLTPARDDLEIFADSDTPLAPLQHAGVMTAGRAQKDTASIHRGETPKPVPARVHRIDNPGGSPFRTVSMNQKDKM</sequence>
<organism evidence="4 5">
    <name type="scientific">Roseibium marinum</name>
    <dbReference type="NCBI Taxonomy" id="281252"/>
    <lineage>
        <taxon>Bacteria</taxon>
        <taxon>Pseudomonadati</taxon>
        <taxon>Pseudomonadota</taxon>
        <taxon>Alphaproteobacteria</taxon>
        <taxon>Hyphomicrobiales</taxon>
        <taxon>Stappiaceae</taxon>
        <taxon>Roseibium</taxon>
    </lineage>
</organism>
<evidence type="ECO:0000313" key="4">
    <source>
        <dbReference type="EMBL" id="POF30122.1"/>
    </source>
</evidence>
<dbReference type="EMBL" id="PPCN01000007">
    <property type="protein sequence ID" value="POF30122.1"/>
    <property type="molecule type" value="Genomic_DNA"/>
</dbReference>